<name>A0A0V1HL50_9BILA</name>
<evidence type="ECO:0000313" key="3">
    <source>
        <dbReference type="Proteomes" id="UP000055024"/>
    </source>
</evidence>
<sequence>MCISTCVISMFLNKQQPENEENKLRNKNSSGSFSVVIGSTMSLSSVAIAVISVAGFVISENFVPQILSIRLLLSVAWAMISGGYWAISSSRLLSESSFLIFSATLVNSSDTFCPATRSMIFCFSISCEMFCNGNGVT</sequence>
<keyword evidence="1" id="KW-1133">Transmembrane helix</keyword>
<proteinExistence type="predicted"/>
<keyword evidence="3" id="KW-1185">Reference proteome</keyword>
<reference evidence="2 3" key="1">
    <citation type="submission" date="2015-01" db="EMBL/GenBank/DDBJ databases">
        <title>Evolution of Trichinella species and genotypes.</title>
        <authorList>
            <person name="Korhonen P.K."/>
            <person name="Edoardo P."/>
            <person name="Giuseppe L.R."/>
            <person name="Gasser R.B."/>
        </authorList>
    </citation>
    <scope>NUCLEOTIDE SEQUENCE [LARGE SCALE GENOMIC DNA]</scope>
    <source>
        <strain evidence="2">ISS1029</strain>
    </source>
</reference>
<dbReference type="AlphaFoldDB" id="A0A0V1HL50"/>
<keyword evidence="1" id="KW-0812">Transmembrane</keyword>
<feature type="transmembrane region" description="Helical" evidence="1">
    <location>
        <begin position="65"/>
        <end position="87"/>
    </location>
</feature>
<comment type="caution">
    <text evidence="2">The sequence shown here is derived from an EMBL/GenBank/DDBJ whole genome shotgun (WGS) entry which is preliminary data.</text>
</comment>
<dbReference type="EMBL" id="JYDP01000056">
    <property type="protein sequence ID" value="KRZ10802.1"/>
    <property type="molecule type" value="Genomic_DNA"/>
</dbReference>
<evidence type="ECO:0000256" key="1">
    <source>
        <dbReference type="SAM" id="Phobius"/>
    </source>
</evidence>
<protein>
    <submittedName>
        <fullName evidence="2">Uncharacterized protein</fullName>
    </submittedName>
</protein>
<accession>A0A0V1HL50</accession>
<keyword evidence="1" id="KW-0472">Membrane</keyword>
<organism evidence="2 3">
    <name type="scientific">Trichinella zimbabwensis</name>
    <dbReference type="NCBI Taxonomy" id="268475"/>
    <lineage>
        <taxon>Eukaryota</taxon>
        <taxon>Metazoa</taxon>
        <taxon>Ecdysozoa</taxon>
        <taxon>Nematoda</taxon>
        <taxon>Enoplea</taxon>
        <taxon>Dorylaimia</taxon>
        <taxon>Trichinellida</taxon>
        <taxon>Trichinellidae</taxon>
        <taxon>Trichinella</taxon>
    </lineage>
</organism>
<evidence type="ECO:0000313" key="2">
    <source>
        <dbReference type="EMBL" id="KRZ10802.1"/>
    </source>
</evidence>
<dbReference type="Proteomes" id="UP000055024">
    <property type="component" value="Unassembled WGS sequence"/>
</dbReference>
<feature type="transmembrane region" description="Helical" evidence="1">
    <location>
        <begin position="33"/>
        <end position="59"/>
    </location>
</feature>
<gene>
    <name evidence="2" type="ORF">T11_16349</name>
</gene>